<feature type="domain" description="Glycosyl transferase family 1" evidence="1">
    <location>
        <begin position="183"/>
        <end position="301"/>
    </location>
</feature>
<dbReference type="EMBL" id="PIOD01000005">
    <property type="protein sequence ID" value="RDW20402.1"/>
    <property type="molecule type" value="Genomic_DNA"/>
</dbReference>
<dbReference type="CDD" id="cd03812">
    <property type="entry name" value="GT4_CapH-like"/>
    <property type="match status" value="1"/>
</dbReference>
<name>A0A3D8PXA1_9BACI</name>
<proteinExistence type="predicted"/>
<evidence type="ECO:0000259" key="2">
    <source>
        <dbReference type="Pfam" id="PF13439"/>
    </source>
</evidence>
<dbReference type="RefSeq" id="WP_115748515.1">
    <property type="nucleotide sequence ID" value="NZ_PIOD01000005.1"/>
</dbReference>
<reference evidence="4" key="1">
    <citation type="submission" date="2017-11" db="EMBL/GenBank/DDBJ databases">
        <authorList>
            <person name="Zhu W."/>
        </authorList>
    </citation>
    <scope>NUCLEOTIDE SEQUENCE [LARGE SCALE GENOMIC DNA]</scope>
    <source>
        <strain evidence="4">CAU 1051</strain>
    </source>
</reference>
<dbReference type="Gene3D" id="3.40.50.2000">
    <property type="entry name" value="Glycogen Phosphorylase B"/>
    <property type="match status" value="2"/>
</dbReference>
<dbReference type="PANTHER" id="PTHR45947:SF14">
    <property type="entry name" value="SLL1723 PROTEIN"/>
    <property type="match status" value="1"/>
</dbReference>
<evidence type="ECO:0000313" key="4">
    <source>
        <dbReference type="Proteomes" id="UP000256520"/>
    </source>
</evidence>
<evidence type="ECO:0000259" key="1">
    <source>
        <dbReference type="Pfam" id="PF00534"/>
    </source>
</evidence>
<comment type="caution">
    <text evidence="3">The sequence shown here is derived from an EMBL/GenBank/DDBJ whole genome shotgun (WGS) entry which is preliminary data.</text>
</comment>
<dbReference type="SUPFAM" id="SSF53756">
    <property type="entry name" value="UDP-Glycosyltransferase/glycogen phosphorylase"/>
    <property type="match status" value="1"/>
</dbReference>
<sequence length="372" mass="41598">MGGPVRVLHVVVNMNRGGAETLIMNLYRNMDLEKVQFDFLTCKEGVFDQEIINMGGKVHRISYVTEVGHSGYIRELKEFFKKHPEYTIVHSHMDKMSGLVLNAAAKADIPVRIAHSHNTSSEGGIASKVYKWYAGNHITSSATHLYACSEAAANWLFRNKSKMATILNNGIEADKFRFSKENRHAIRESLGIEKDALILGHVGRFAYQKNHSYLLNIFEGVKHRIPNAYLLLAGDGPLKEKVMAKSSELYLDKNVKFLGIREDIDALLQAFDMFIFPSIHEGLPVTLIEAQGAGLPCVISDNITKEVDLGMGLVHSISLQNKGLWINKISNLAKNLPLRESNEDVLLQKGFDIRKTADITQTAYLSFGEKVI</sequence>
<keyword evidence="4" id="KW-1185">Reference proteome</keyword>
<organism evidence="3 4">
    <name type="scientific">Oceanobacillus chungangensis</name>
    <dbReference type="NCBI Taxonomy" id="1229152"/>
    <lineage>
        <taxon>Bacteria</taxon>
        <taxon>Bacillati</taxon>
        <taxon>Bacillota</taxon>
        <taxon>Bacilli</taxon>
        <taxon>Bacillales</taxon>
        <taxon>Bacillaceae</taxon>
        <taxon>Oceanobacillus</taxon>
    </lineage>
</organism>
<dbReference type="PANTHER" id="PTHR45947">
    <property type="entry name" value="SULFOQUINOVOSYL TRANSFERASE SQD2"/>
    <property type="match status" value="1"/>
</dbReference>
<feature type="domain" description="Glycosyltransferase subfamily 4-like N-terminal" evidence="2">
    <location>
        <begin position="17"/>
        <end position="174"/>
    </location>
</feature>
<accession>A0A3D8PXA1</accession>
<dbReference type="AlphaFoldDB" id="A0A3D8PXA1"/>
<dbReference type="Pfam" id="PF13439">
    <property type="entry name" value="Glyco_transf_4"/>
    <property type="match status" value="1"/>
</dbReference>
<dbReference type="Pfam" id="PF00534">
    <property type="entry name" value="Glycos_transf_1"/>
    <property type="match status" value="1"/>
</dbReference>
<dbReference type="InterPro" id="IPR001296">
    <property type="entry name" value="Glyco_trans_1"/>
</dbReference>
<dbReference type="GO" id="GO:0016757">
    <property type="term" value="F:glycosyltransferase activity"/>
    <property type="evidence" value="ECO:0007669"/>
    <property type="project" value="InterPro"/>
</dbReference>
<gene>
    <name evidence="3" type="ORF">CWR45_03965</name>
</gene>
<dbReference type="Proteomes" id="UP000256520">
    <property type="component" value="Unassembled WGS sequence"/>
</dbReference>
<dbReference type="InterPro" id="IPR050194">
    <property type="entry name" value="Glycosyltransferase_grp1"/>
</dbReference>
<dbReference type="OrthoDB" id="9804196at2"/>
<keyword evidence="3" id="KW-0808">Transferase</keyword>
<dbReference type="InterPro" id="IPR028098">
    <property type="entry name" value="Glyco_trans_4-like_N"/>
</dbReference>
<protein>
    <submittedName>
        <fullName evidence="3">Glycosyltransferase family 1 protein</fullName>
    </submittedName>
</protein>
<evidence type="ECO:0000313" key="3">
    <source>
        <dbReference type="EMBL" id="RDW20402.1"/>
    </source>
</evidence>